<feature type="transmembrane region" description="Helical" evidence="6">
    <location>
        <begin position="42"/>
        <end position="62"/>
    </location>
</feature>
<evidence type="ECO:0000256" key="2">
    <source>
        <dbReference type="ARBA" id="ARBA00022692"/>
    </source>
</evidence>
<evidence type="ECO:0000256" key="1">
    <source>
        <dbReference type="ARBA" id="ARBA00004141"/>
    </source>
</evidence>
<feature type="transmembrane region" description="Helical" evidence="6">
    <location>
        <begin position="151"/>
        <end position="172"/>
    </location>
</feature>
<feature type="domain" description="ABC-2 type transporter transmembrane" evidence="7">
    <location>
        <begin position="71"/>
        <end position="247"/>
    </location>
</feature>
<keyword evidence="4 6" id="KW-0472">Membrane</keyword>
<reference evidence="8" key="1">
    <citation type="submission" date="2022-05" db="EMBL/GenBank/DDBJ databases">
        <title>Jatrophihabitans sp. SB3-54 whole genome sequence.</title>
        <authorList>
            <person name="Suh M.K."/>
            <person name="Eom M.K."/>
            <person name="Kim J.S."/>
            <person name="Kim H.S."/>
            <person name="Do H.E."/>
            <person name="Shin Y.K."/>
            <person name="Lee J.-S."/>
        </authorList>
    </citation>
    <scope>NUCLEOTIDE SEQUENCE</scope>
    <source>
        <strain evidence="8">SB3-54</strain>
    </source>
</reference>
<evidence type="ECO:0000256" key="3">
    <source>
        <dbReference type="ARBA" id="ARBA00022989"/>
    </source>
</evidence>
<sequence length="260" mass="27372">MSTPLTASLSFVPAPAAAPRSRMLAAQTRMEFRLLLRNGEQVGLTLVIPLLLLFFFNLPLLYSLGVPRRIDFVVPSIIALAVMSAAFTGLAIGTGFERKYAVLKRLGATALPRAVLIGGKTLAVLLLEVVQVVLICAVGFALGWHPHGDPLLLPVLIGLGTLAFGGLGLLLAGTLRAEVTLAAANLIWLVLLFAGGIAIPLSKYPSGVADVLQYLPSAALSHGLHAVLQDGAGLPVHDLLTLVVWTAIALPAAASWFRWE</sequence>
<feature type="transmembrane region" description="Helical" evidence="6">
    <location>
        <begin position="74"/>
        <end position="96"/>
    </location>
</feature>
<dbReference type="PIRSF" id="PIRSF006648">
    <property type="entry name" value="DrrB"/>
    <property type="match status" value="1"/>
</dbReference>
<dbReference type="PANTHER" id="PTHR43229:SF2">
    <property type="entry name" value="NODULATION PROTEIN J"/>
    <property type="match status" value="1"/>
</dbReference>
<dbReference type="RefSeq" id="WP_269443752.1">
    <property type="nucleotide sequence ID" value="NZ_CP097463.1"/>
</dbReference>
<evidence type="ECO:0000313" key="9">
    <source>
        <dbReference type="Proteomes" id="UP001164693"/>
    </source>
</evidence>
<feature type="transmembrane region" description="Helical" evidence="6">
    <location>
        <begin position="239"/>
        <end position="257"/>
    </location>
</feature>
<dbReference type="PANTHER" id="PTHR43229">
    <property type="entry name" value="NODULATION PROTEIN J"/>
    <property type="match status" value="1"/>
</dbReference>
<gene>
    <name evidence="8" type="ORF">M6B22_00245</name>
</gene>
<keyword evidence="5" id="KW-0046">Antibiotic resistance</keyword>
<dbReference type="InterPro" id="IPR013525">
    <property type="entry name" value="ABC2_TM"/>
</dbReference>
<evidence type="ECO:0000313" key="8">
    <source>
        <dbReference type="EMBL" id="WAX57214.1"/>
    </source>
</evidence>
<evidence type="ECO:0000256" key="5">
    <source>
        <dbReference type="ARBA" id="ARBA00023251"/>
    </source>
</evidence>
<protein>
    <submittedName>
        <fullName evidence="8">ABC transporter permease</fullName>
    </submittedName>
</protein>
<proteinExistence type="predicted"/>
<feature type="transmembrane region" description="Helical" evidence="6">
    <location>
        <begin position="122"/>
        <end position="145"/>
    </location>
</feature>
<comment type="subcellular location">
    <subcellularLocation>
        <location evidence="1">Membrane</location>
        <topology evidence="1">Multi-pass membrane protein</topology>
    </subcellularLocation>
</comment>
<dbReference type="Proteomes" id="UP001164693">
    <property type="component" value="Chromosome"/>
</dbReference>
<dbReference type="EMBL" id="CP097463">
    <property type="protein sequence ID" value="WAX57214.1"/>
    <property type="molecule type" value="Genomic_DNA"/>
</dbReference>
<evidence type="ECO:0000256" key="4">
    <source>
        <dbReference type="ARBA" id="ARBA00023136"/>
    </source>
</evidence>
<keyword evidence="9" id="KW-1185">Reference proteome</keyword>
<name>A0ABY7JXS1_9ACTN</name>
<feature type="transmembrane region" description="Helical" evidence="6">
    <location>
        <begin position="179"/>
        <end position="199"/>
    </location>
</feature>
<organism evidence="8 9">
    <name type="scientific">Jatrophihabitans cynanchi</name>
    <dbReference type="NCBI Taxonomy" id="2944128"/>
    <lineage>
        <taxon>Bacteria</taxon>
        <taxon>Bacillati</taxon>
        <taxon>Actinomycetota</taxon>
        <taxon>Actinomycetes</taxon>
        <taxon>Jatrophihabitantales</taxon>
        <taxon>Jatrophihabitantaceae</taxon>
        <taxon>Jatrophihabitans</taxon>
    </lineage>
</organism>
<accession>A0ABY7JXS1</accession>
<dbReference type="InterPro" id="IPR051784">
    <property type="entry name" value="Nod_factor_ABC_transporter"/>
</dbReference>
<keyword evidence="3 6" id="KW-1133">Transmembrane helix</keyword>
<evidence type="ECO:0000259" key="7">
    <source>
        <dbReference type="Pfam" id="PF12698"/>
    </source>
</evidence>
<dbReference type="InterPro" id="IPR000412">
    <property type="entry name" value="ABC_2_transport"/>
</dbReference>
<evidence type="ECO:0000256" key="6">
    <source>
        <dbReference type="SAM" id="Phobius"/>
    </source>
</evidence>
<dbReference type="Pfam" id="PF12698">
    <property type="entry name" value="ABC2_membrane_3"/>
    <property type="match status" value="1"/>
</dbReference>
<keyword evidence="2 6" id="KW-0812">Transmembrane</keyword>